<name>A0A8S5V0W8_9CAUD</name>
<accession>A0A8S5V0W8</accession>
<feature type="transmembrane region" description="Helical" evidence="1">
    <location>
        <begin position="12"/>
        <end position="33"/>
    </location>
</feature>
<evidence type="ECO:0000256" key="1">
    <source>
        <dbReference type="SAM" id="Phobius"/>
    </source>
</evidence>
<organism evidence="2">
    <name type="scientific">Myoviridae sp. ctHIt1</name>
    <dbReference type="NCBI Taxonomy" id="2825076"/>
    <lineage>
        <taxon>Viruses</taxon>
        <taxon>Duplodnaviria</taxon>
        <taxon>Heunggongvirae</taxon>
        <taxon>Uroviricota</taxon>
        <taxon>Caudoviricetes</taxon>
    </lineage>
</organism>
<feature type="transmembrane region" description="Helical" evidence="1">
    <location>
        <begin position="45"/>
        <end position="61"/>
    </location>
</feature>
<feature type="transmembrane region" description="Helical" evidence="1">
    <location>
        <begin position="116"/>
        <end position="135"/>
    </location>
</feature>
<feature type="transmembrane region" description="Helical" evidence="1">
    <location>
        <begin position="77"/>
        <end position="96"/>
    </location>
</feature>
<keyword evidence="1" id="KW-0472">Membrane</keyword>
<keyword evidence="1" id="KW-1133">Transmembrane helix</keyword>
<protein>
    <submittedName>
        <fullName evidence="2">Uncharacterized protein</fullName>
    </submittedName>
</protein>
<reference evidence="2" key="1">
    <citation type="journal article" date="2021" name="Proc. Natl. Acad. Sci. U.S.A.">
        <title>A Catalog of Tens of Thousands of Viruses from Human Metagenomes Reveals Hidden Associations with Chronic Diseases.</title>
        <authorList>
            <person name="Tisza M.J."/>
            <person name="Buck C.B."/>
        </authorList>
    </citation>
    <scope>NUCLEOTIDE SEQUENCE</scope>
    <source>
        <strain evidence="2">CtHIt1</strain>
    </source>
</reference>
<sequence>MFEKIKKHLLFIKDIIIDTVAYWATLGLVYVYTRFALVPEINADIQLAILLLISFVIYWVYKKTIPYTKNLHIPGQHSYLCGVCIFVFALGSFSQAELQQFGFNFSEVPQQAIKQYASLKAMFYAIGIVVLPSLLKPKIE</sequence>
<proteinExistence type="predicted"/>
<evidence type="ECO:0000313" key="2">
    <source>
        <dbReference type="EMBL" id="DAG00324.1"/>
    </source>
</evidence>
<keyword evidence="1" id="KW-0812">Transmembrane</keyword>
<dbReference type="EMBL" id="BK016179">
    <property type="protein sequence ID" value="DAG00324.1"/>
    <property type="molecule type" value="Genomic_DNA"/>
</dbReference>